<protein>
    <recommendedName>
        <fullName evidence="3">Ribosomal protein L36</fullName>
    </recommendedName>
</protein>
<reference evidence="1" key="1">
    <citation type="submission" date="2024-03" db="EMBL/GenBank/DDBJ databases">
        <authorList>
            <consortium name="ELIXIR-Norway"/>
            <consortium name="Elixir Norway"/>
        </authorList>
    </citation>
    <scope>NUCLEOTIDE SEQUENCE</scope>
</reference>
<dbReference type="EMBL" id="OZ023709">
    <property type="protein sequence ID" value="CAK9881798.1"/>
    <property type="molecule type" value="Genomic_DNA"/>
</dbReference>
<sequence length="142" mass="16205">MGFKRLVVRCGKRERHKHSMRKCCTRDNKKRNILIASCYSHKTPNPFLFTLSPETLIFSCPLTPLLPTPCSLHLLNFAFTSFFLANYSNKPSQNISAHLSSSFHSRKLLEQASDLPLSEDRVCKVLTKSFLLTCLTENSARK</sequence>
<organism evidence="1 2">
    <name type="scientific">Sphagnum jensenii</name>
    <dbReference type="NCBI Taxonomy" id="128206"/>
    <lineage>
        <taxon>Eukaryota</taxon>
        <taxon>Viridiplantae</taxon>
        <taxon>Streptophyta</taxon>
        <taxon>Embryophyta</taxon>
        <taxon>Bryophyta</taxon>
        <taxon>Sphagnophytina</taxon>
        <taxon>Sphagnopsida</taxon>
        <taxon>Sphagnales</taxon>
        <taxon>Sphagnaceae</taxon>
        <taxon>Sphagnum</taxon>
    </lineage>
</organism>
<evidence type="ECO:0000313" key="2">
    <source>
        <dbReference type="Proteomes" id="UP001497522"/>
    </source>
</evidence>
<name>A0ABP1BZA1_9BRYO</name>
<evidence type="ECO:0008006" key="3">
    <source>
        <dbReference type="Google" id="ProtNLM"/>
    </source>
</evidence>
<proteinExistence type="predicted"/>
<evidence type="ECO:0000313" key="1">
    <source>
        <dbReference type="EMBL" id="CAK9881798.1"/>
    </source>
</evidence>
<dbReference type="Proteomes" id="UP001497522">
    <property type="component" value="Chromosome 8"/>
</dbReference>
<gene>
    <name evidence="1" type="ORF">CSSPJE1EN2_LOCUS23154</name>
</gene>
<keyword evidence="2" id="KW-1185">Reference proteome</keyword>
<accession>A0ABP1BZA1</accession>